<reference evidence="3 4" key="3">
    <citation type="submission" date="2025-05" db="UniProtKB">
        <authorList>
            <consortium name="RefSeq"/>
        </authorList>
    </citation>
    <scope>IDENTIFICATION</scope>
    <source>
        <tissue evidence="3 4">Leaf</tissue>
    </source>
</reference>
<dbReference type="RefSeq" id="XP_010452578.2">
    <property type="nucleotide sequence ID" value="XM_010454276.2"/>
</dbReference>
<dbReference type="RefSeq" id="XP_010452586.2">
    <property type="nucleotide sequence ID" value="XM_010454284.2"/>
</dbReference>
<name>A0ABM0V8N0_CAMSA</name>
<evidence type="ECO:0000313" key="2">
    <source>
        <dbReference type="Proteomes" id="UP000694864"/>
    </source>
</evidence>
<dbReference type="RefSeq" id="XP_010452593.2">
    <property type="nucleotide sequence ID" value="XM_010454291.2"/>
</dbReference>
<keyword evidence="2" id="KW-1185">Reference proteome</keyword>
<organism evidence="2 5">
    <name type="scientific">Camelina sativa</name>
    <name type="common">False flax</name>
    <name type="synonym">Myagrum sativum</name>
    <dbReference type="NCBI Taxonomy" id="90675"/>
    <lineage>
        <taxon>Eukaryota</taxon>
        <taxon>Viridiplantae</taxon>
        <taxon>Streptophyta</taxon>
        <taxon>Embryophyta</taxon>
        <taxon>Tracheophyta</taxon>
        <taxon>Spermatophyta</taxon>
        <taxon>Magnoliopsida</taxon>
        <taxon>eudicotyledons</taxon>
        <taxon>Gunneridae</taxon>
        <taxon>Pentapetalae</taxon>
        <taxon>rosids</taxon>
        <taxon>malvids</taxon>
        <taxon>Brassicales</taxon>
        <taxon>Brassicaceae</taxon>
        <taxon>Camelineae</taxon>
        <taxon>Camelina</taxon>
    </lineage>
</organism>
<accession>A0ABM0V8N0</accession>
<dbReference type="Gene3D" id="1.25.40.10">
    <property type="entry name" value="Tetratricopeptide repeat domain"/>
    <property type="match status" value="1"/>
</dbReference>
<dbReference type="Proteomes" id="UP000694864">
    <property type="component" value="Chromosome 2"/>
</dbReference>
<protein>
    <submittedName>
        <fullName evidence="3 4">Pentatricopeptide repeat-containing protein At5g62370-like isoform X1</fullName>
    </submittedName>
</protein>
<evidence type="ECO:0000313" key="5">
    <source>
        <dbReference type="RefSeq" id="XP_010452593.2"/>
    </source>
</evidence>
<dbReference type="InterPro" id="IPR050667">
    <property type="entry name" value="PPR-containing_protein"/>
</dbReference>
<dbReference type="PANTHER" id="PTHR47939:SF1">
    <property type="entry name" value="OS04G0684500 PROTEIN"/>
    <property type="match status" value="1"/>
</dbReference>
<reference evidence="2" key="2">
    <citation type="journal article" date="2014" name="Nat. Commun.">
        <title>The emerging biofuel crop Camelina sativa retains a highly undifferentiated hexaploid genome structure.</title>
        <authorList>
            <person name="Kagale S."/>
            <person name="Koh C."/>
            <person name="Nixon J."/>
            <person name="Bollina V."/>
            <person name="Clarke W.E."/>
            <person name="Tuteja R."/>
            <person name="Spillane C."/>
            <person name="Robinson S.J."/>
            <person name="Links M.G."/>
            <person name="Clarke C."/>
            <person name="Higgins E.E."/>
            <person name="Huebert T."/>
            <person name="Sharpe A.G."/>
            <person name="Parkin I.A."/>
        </authorList>
    </citation>
    <scope>NUCLEOTIDE SEQUENCE [LARGE SCALE GENOMIC DNA]</scope>
    <source>
        <strain evidence="2">r\DH55</strain>
    </source>
</reference>
<gene>
    <name evidence="3 4 5" type="primary">LOC104734653</name>
</gene>
<reference evidence="2" key="1">
    <citation type="journal article" date="1997" name="Nucleic Acids Res.">
        <title>tRNAscan-SE: a program for improved detection of transfer RNA genes in genomic sequence.</title>
        <authorList>
            <person name="Lowe T.M."/>
            <person name="Eddy S.R."/>
        </authorList>
    </citation>
    <scope>NUCLEOTIDE SEQUENCE [LARGE SCALE GENOMIC DNA]</scope>
    <source>
        <strain evidence="2">r\DH55</strain>
    </source>
</reference>
<comment type="similarity">
    <text evidence="1">Belongs to the PPR family. P subfamily.</text>
</comment>
<dbReference type="PANTHER" id="PTHR47939">
    <property type="entry name" value="MEMBRANE-ASSOCIATED SALT-INDUCIBLE PROTEIN-LIKE"/>
    <property type="match status" value="1"/>
</dbReference>
<evidence type="ECO:0000256" key="1">
    <source>
        <dbReference type="ARBA" id="ARBA00007626"/>
    </source>
</evidence>
<sequence>MYLPSYWVYFLLRPSLLEDSLPVTLIFGVKKKLKNPIFSPLSGETLPRKELSNGISNDTWHVLVSCRFNLKKKKNCHFLFFLLLSSLSTESLKLIVIHFSRIQFSSSRLMLKAKALCYRLVKSRKATSCALPSEPSPSTSVAAVSAVSGDHRSRCLSLIVKLGGRGLANSAREVISRVIDGSSSISEAALVVDFAGNNGIELDSCCCGALIRKLTEMGQPGLAETFYNERVIGNGMVPDSSVLDSMVFCLVKLRRFDEARAHLDSSIASGYVPSRDASSLVIDELCNQDRFLEEFHCFEQVRKGGSGLWLWCCKRLFKGLCDHGHLDEAVGMLDTLCEMTRMPLPINLYKSLFYGFCRRRIAEAFASPHRRKL</sequence>
<proteinExistence type="inferred from homology"/>
<dbReference type="GeneID" id="104734653"/>
<dbReference type="InterPro" id="IPR011990">
    <property type="entry name" value="TPR-like_helical_dom_sf"/>
</dbReference>
<evidence type="ECO:0000313" key="4">
    <source>
        <dbReference type="RefSeq" id="XP_010452586.2"/>
    </source>
</evidence>
<evidence type="ECO:0000313" key="3">
    <source>
        <dbReference type="RefSeq" id="XP_010452578.2"/>
    </source>
</evidence>